<accession>A0A831SS32</accession>
<name>A0A831SS32_PROAE</name>
<protein>
    <submittedName>
        <fullName evidence="4">DUF547 domain-containing protein</fullName>
    </submittedName>
</protein>
<reference evidence="4" key="1">
    <citation type="journal article" date="2020" name="mSystems">
        <title>Genome- and Community-Level Interaction Insights into Carbon Utilization and Element Cycling Functions of Hydrothermarchaeota in Hydrothermal Sediment.</title>
        <authorList>
            <person name="Zhou Z."/>
            <person name="Liu Y."/>
            <person name="Xu W."/>
            <person name="Pan J."/>
            <person name="Luo Z.H."/>
            <person name="Li M."/>
        </authorList>
    </citation>
    <scope>NUCLEOTIDE SEQUENCE [LARGE SCALE GENOMIC DNA]</scope>
    <source>
        <strain evidence="4">SpSt-1181</strain>
    </source>
</reference>
<sequence length="892" mass="102824">MYHLISDYGIIGNMQTTALVSSDGSIDYCSMPYLDSPTLFAALLDDEKGGTFSIQPDEPFSARQEYISDTNILATTFTTLKSRAILFDFMPVNARTPADGKEHRIHRCLTVQSGTMSFRLHFSPRPDYARTVPELSANQYAIGITAPHTPLILWHSLEEYRLDTPSKGTADLFFTLHKDNNARFQLIWGDAGGSSLDRPPACDLQENIDYWKEWIEQCSGRNCLPAGRWKTLVNRSLLTLKLLTFSPTGAIAAAATTSLPESLGGERNWDYRYTWIRDASFTLKAFFALGHVNEADHFLRWLHHVYRENKGEKLNIMYSLRGSENLEEHILDHLKGYMSSRPVRTGNLASRQNQWDIYGEIMDSALRLSDYAGKIDNDLWPFFVDICNLACKNWNKPDEGIWEVRNGPAHFVYSKVMCWVALDRGIIISRRFGFDAPAEKWIQYRESIRQDILTRGFDPEIGSFVQRYGSRDLDASLLLLPLVNFLPPDDERVQGTIEACMLHLMHNGFLRRYNSDDGLESHEGEFLLCNFWLTECLAISGRTDEAEALLEHTMQASNHLGIFPEEYDSDRRILLGNFPQAFSHIGFINAVIAIRQNRQSLETPRTEPSVIERLQRMIPLQVTLNEADGEHDIAYEPSGELDRQLKQQLTYLQGAFFDSRKGNVDYRALRHLTGFREYRELSRKLLYYDLSTLRTDELKKAFWINLYNILIIDGIIEFDIQHSVLEITSFFSRISYIVGGLKFSPDDIEHGILRRNRPHPAIPLRPFGSNDPKKSFMVETFDPRIHFALVCASSSCPPIEFYDHRIIDRQLDIAARSFINRFGLITDRSDNIVRLSKIFQWYRQDFGRNRKETLLYAASFASEETARWIRQNLQEIRTEYLEYNWNLNSTLG</sequence>
<dbReference type="SUPFAM" id="SSF48208">
    <property type="entry name" value="Six-hairpin glycosidases"/>
    <property type="match status" value="1"/>
</dbReference>
<dbReference type="AlphaFoldDB" id="A0A831SS32"/>
<organism evidence="4">
    <name type="scientific">Prosthecochloris aestuarii</name>
    <dbReference type="NCBI Taxonomy" id="1102"/>
    <lineage>
        <taxon>Bacteria</taxon>
        <taxon>Pseudomonadati</taxon>
        <taxon>Chlorobiota</taxon>
        <taxon>Chlorobiia</taxon>
        <taxon>Chlorobiales</taxon>
        <taxon>Chlorobiaceae</taxon>
        <taxon>Prosthecochloris</taxon>
    </lineage>
</organism>
<evidence type="ECO:0000259" key="3">
    <source>
        <dbReference type="Pfam" id="PF19291"/>
    </source>
</evidence>
<dbReference type="PANTHER" id="PTHR31616:SF0">
    <property type="entry name" value="GLUCAN 1,4-ALPHA-GLUCOSIDASE"/>
    <property type="match status" value="1"/>
</dbReference>
<dbReference type="EMBL" id="DSBW01000029">
    <property type="protein sequence ID" value="HED30335.1"/>
    <property type="molecule type" value="Genomic_DNA"/>
</dbReference>
<dbReference type="InterPro" id="IPR011613">
    <property type="entry name" value="GH15-like"/>
</dbReference>
<feature type="domain" description="GH15-like" evidence="1">
    <location>
        <begin position="230"/>
        <end position="590"/>
    </location>
</feature>
<evidence type="ECO:0000259" key="1">
    <source>
        <dbReference type="Pfam" id="PF00723"/>
    </source>
</evidence>
<gene>
    <name evidence="4" type="ORF">ENN50_01315</name>
</gene>
<dbReference type="GO" id="GO:0005975">
    <property type="term" value="P:carbohydrate metabolic process"/>
    <property type="evidence" value="ECO:0007669"/>
    <property type="project" value="InterPro"/>
</dbReference>
<proteinExistence type="predicted"/>
<dbReference type="Proteomes" id="UP000886335">
    <property type="component" value="Unassembled WGS sequence"/>
</dbReference>
<dbReference type="Pfam" id="PF04784">
    <property type="entry name" value="DUF547"/>
    <property type="match status" value="1"/>
</dbReference>
<dbReference type="Pfam" id="PF00723">
    <property type="entry name" value="Glyco_hydro_15"/>
    <property type="match status" value="1"/>
</dbReference>
<comment type="caution">
    <text evidence="4">The sequence shown here is derived from an EMBL/GenBank/DDBJ whole genome shotgun (WGS) entry which is preliminary data.</text>
</comment>
<feature type="domain" description="DUF547" evidence="2">
    <location>
        <begin position="696"/>
        <end position="819"/>
    </location>
</feature>
<dbReference type="InterPro" id="IPR008928">
    <property type="entry name" value="6-hairpin_glycosidase_sf"/>
</dbReference>
<dbReference type="Pfam" id="PF19291">
    <property type="entry name" value="TREH_N"/>
    <property type="match status" value="1"/>
</dbReference>
<feature type="domain" description="Trehalase-like N-terminal" evidence="3">
    <location>
        <begin position="8"/>
        <end position="156"/>
    </location>
</feature>
<dbReference type="Gene3D" id="1.50.10.10">
    <property type="match status" value="1"/>
</dbReference>
<dbReference type="InterPro" id="IPR012341">
    <property type="entry name" value="6hp_glycosidase-like_sf"/>
</dbReference>
<dbReference type="InterPro" id="IPR045582">
    <property type="entry name" value="Trehalase-like_N"/>
</dbReference>
<evidence type="ECO:0000313" key="4">
    <source>
        <dbReference type="EMBL" id="HED30335.1"/>
    </source>
</evidence>
<dbReference type="GO" id="GO:0004553">
    <property type="term" value="F:hydrolase activity, hydrolyzing O-glycosyl compounds"/>
    <property type="evidence" value="ECO:0007669"/>
    <property type="project" value="TreeGrafter"/>
</dbReference>
<dbReference type="InterPro" id="IPR006869">
    <property type="entry name" value="DUF547"/>
</dbReference>
<dbReference type="PANTHER" id="PTHR31616">
    <property type="entry name" value="TREHALASE"/>
    <property type="match status" value="1"/>
</dbReference>
<evidence type="ECO:0000259" key="2">
    <source>
        <dbReference type="Pfam" id="PF04784"/>
    </source>
</evidence>